<evidence type="ECO:0000313" key="2">
    <source>
        <dbReference type="Proteomes" id="UP000656881"/>
    </source>
</evidence>
<keyword evidence="2" id="KW-1185">Reference proteome</keyword>
<dbReference type="SUPFAM" id="SSF81606">
    <property type="entry name" value="PP2C-like"/>
    <property type="match status" value="1"/>
</dbReference>
<dbReference type="InterPro" id="IPR036457">
    <property type="entry name" value="PPM-type-like_dom_sf"/>
</dbReference>
<evidence type="ECO:0008006" key="3">
    <source>
        <dbReference type="Google" id="ProtNLM"/>
    </source>
</evidence>
<proteinExistence type="predicted"/>
<accession>A0ABQ2LRE8</accession>
<organism evidence="1 2">
    <name type="scientific">Streptomyces lasiicapitis</name>
    <dbReference type="NCBI Taxonomy" id="1923961"/>
    <lineage>
        <taxon>Bacteria</taxon>
        <taxon>Bacillati</taxon>
        <taxon>Actinomycetota</taxon>
        <taxon>Actinomycetes</taxon>
        <taxon>Kitasatosporales</taxon>
        <taxon>Streptomycetaceae</taxon>
        <taxon>Streptomyces</taxon>
    </lineage>
</organism>
<reference evidence="2" key="1">
    <citation type="journal article" date="2019" name="Int. J. Syst. Evol. Microbiol.">
        <title>The Global Catalogue of Microorganisms (GCM) 10K type strain sequencing project: providing services to taxonomists for standard genome sequencing and annotation.</title>
        <authorList>
            <consortium name="The Broad Institute Genomics Platform"/>
            <consortium name="The Broad Institute Genome Sequencing Center for Infectious Disease"/>
            <person name="Wu L."/>
            <person name="Ma J."/>
        </authorList>
    </citation>
    <scope>NUCLEOTIDE SEQUENCE [LARGE SCALE GENOMIC DNA]</scope>
    <source>
        <strain evidence="2">CGMCC 4.7349</strain>
    </source>
</reference>
<protein>
    <recommendedName>
        <fullName evidence="3">Protein phosphatase 2C domain-containing protein</fullName>
    </recommendedName>
</protein>
<sequence>MLTASVLSVPKSAGEPSEDAAALDLARGRIAVCDGASRALASGPWARCLADRFVAAPPDDFGEEALACWVRAAAEEWSAGIRLPAEAPPYLSDAVARGSFATLLGVVVEAAPPGAGSVWWRAVAVGDTCLVALRAGAVVRSFPLDGPEQFTSAPALVPTSAGALPGALSTADVTSGACGVGDVLLVMTDALARWALGRAARGGEVWRFLTEVAPGDFEGEVRLLWRRGELEVDDVTLVRCGVVVGV</sequence>
<evidence type="ECO:0000313" key="1">
    <source>
        <dbReference type="EMBL" id="GGO42212.1"/>
    </source>
</evidence>
<comment type="caution">
    <text evidence="1">The sequence shown here is derived from an EMBL/GenBank/DDBJ whole genome shotgun (WGS) entry which is preliminary data.</text>
</comment>
<dbReference type="EMBL" id="BMNG01000004">
    <property type="protein sequence ID" value="GGO42212.1"/>
    <property type="molecule type" value="Genomic_DNA"/>
</dbReference>
<dbReference type="Proteomes" id="UP000656881">
    <property type="component" value="Unassembled WGS sequence"/>
</dbReference>
<gene>
    <name evidence="1" type="ORF">GCM10012286_23230</name>
</gene>
<name>A0ABQ2LRE8_9ACTN</name>